<name>A0ABX0T2X8_9MICO</name>
<dbReference type="SUPFAM" id="SSF53474">
    <property type="entry name" value="alpha/beta-Hydrolases"/>
    <property type="match status" value="1"/>
</dbReference>
<dbReference type="PRINTS" id="PR00111">
    <property type="entry name" value="ABHYDROLASE"/>
</dbReference>
<dbReference type="RefSeq" id="WP_166778980.1">
    <property type="nucleotide sequence ID" value="NZ_JAAOYO010000001.1"/>
</dbReference>
<comment type="caution">
    <text evidence="3">The sequence shown here is derived from an EMBL/GenBank/DDBJ whole genome shotgun (WGS) entry which is preliminary data.</text>
</comment>
<proteinExistence type="predicted"/>
<protein>
    <submittedName>
        <fullName evidence="3">Pimeloyl-ACP methyl ester carboxylesterase</fullName>
    </submittedName>
</protein>
<keyword evidence="1" id="KW-0560">Oxidoreductase</keyword>
<dbReference type="Pfam" id="PF00561">
    <property type="entry name" value="Abhydrolase_1"/>
    <property type="match status" value="1"/>
</dbReference>
<evidence type="ECO:0000313" key="4">
    <source>
        <dbReference type="Proteomes" id="UP001318300"/>
    </source>
</evidence>
<evidence type="ECO:0000256" key="1">
    <source>
        <dbReference type="ARBA" id="ARBA00022559"/>
    </source>
</evidence>
<accession>A0ABX0T2X8</accession>
<dbReference type="Proteomes" id="UP001318300">
    <property type="component" value="Unassembled WGS sequence"/>
</dbReference>
<dbReference type="InterPro" id="IPR000639">
    <property type="entry name" value="Epox_hydrolase-like"/>
</dbReference>
<dbReference type="PANTHER" id="PTHR43433">
    <property type="entry name" value="HYDROLASE, ALPHA/BETA FOLD FAMILY PROTEIN"/>
    <property type="match status" value="1"/>
</dbReference>
<dbReference type="EMBL" id="JAAOYO010000001">
    <property type="protein sequence ID" value="NII39840.1"/>
    <property type="molecule type" value="Genomic_DNA"/>
</dbReference>
<gene>
    <name evidence="3" type="ORF">E9228_000459</name>
</gene>
<dbReference type="PANTHER" id="PTHR43433:SF5">
    <property type="entry name" value="AB HYDROLASE-1 DOMAIN-CONTAINING PROTEIN"/>
    <property type="match status" value="1"/>
</dbReference>
<feature type="domain" description="AB hydrolase-1" evidence="2">
    <location>
        <begin position="44"/>
        <end position="275"/>
    </location>
</feature>
<sequence>MQTIELRDGRIVLVDDTAVDDAPARHTAGRAAGHAAAPDRPTLVWHHESPHTGVLFEPLRRTAAARGLRLVAVTRPGYGGADPLPGRRVADGASDLGQVLDALGIARVAVVGGSGGGPHALAAAALLPDRVAAVATLASPSPFADTPAWWDGMADDGGLRAAAAGREARITWAATADFDPSQFVDTDWAALDGDWAALGQDASAAGGPGLLGGADDDVAFVTDWGFALSAVTVPTFLVHGARDRVVPVAHGRALARAMPSARYEERPDDGHIAVLSTLPALMDRLGAVLRA</sequence>
<dbReference type="Gene3D" id="3.40.50.1820">
    <property type="entry name" value="alpha/beta hydrolase"/>
    <property type="match status" value="1"/>
</dbReference>
<keyword evidence="4" id="KW-1185">Reference proteome</keyword>
<dbReference type="InterPro" id="IPR029058">
    <property type="entry name" value="AB_hydrolase_fold"/>
</dbReference>
<evidence type="ECO:0000259" key="2">
    <source>
        <dbReference type="Pfam" id="PF00561"/>
    </source>
</evidence>
<dbReference type="InterPro" id="IPR000073">
    <property type="entry name" value="AB_hydrolase_1"/>
</dbReference>
<reference evidence="3 4" key="1">
    <citation type="submission" date="2020-03" db="EMBL/GenBank/DDBJ databases">
        <title>Above-ground endophytic microbial communities from plants in different locations in the United States.</title>
        <authorList>
            <person name="Frank C."/>
        </authorList>
    </citation>
    <scope>NUCLEOTIDE SEQUENCE [LARGE SCALE GENOMIC DNA]</scope>
    <source>
        <strain evidence="3 4">WW7</strain>
    </source>
</reference>
<dbReference type="InterPro" id="IPR050471">
    <property type="entry name" value="AB_hydrolase"/>
</dbReference>
<organism evidence="3 4">
    <name type="scientific">Curtobacterium salicis</name>
    <dbReference type="NCBI Taxonomy" id="1779862"/>
    <lineage>
        <taxon>Bacteria</taxon>
        <taxon>Bacillati</taxon>
        <taxon>Actinomycetota</taxon>
        <taxon>Actinomycetes</taxon>
        <taxon>Micrococcales</taxon>
        <taxon>Microbacteriaceae</taxon>
        <taxon>Curtobacterium</taxon>
    </lineage>
</organism>
<keyword evidence="1" id="KW-0575">Peroxidase</keyword>
<evidence type="ECO:0000313" key="3">
    <source>
        <dbReference type="EMBL" id="NII39840.1"/>
    </source>
</evidence>
<dbReference type="PRINTS" id="PR00412">
    <property type="entry name" value="EPOXHYDRLASE"/>
</dbReference>